<sequence>MAPKDVEVVQYANQTGKTTQNTDPTRSIIWHSTLTQLGHVRLEPALVQTRANQLHLLPQQLLQALQHILAVNMPTLPGGKVTTAFIQASHSISMACTAQAQAFETTLAGIDAFLHASSEQESLNAQALSPPISSSTPAQTGGRP</sequence>
<organism evidence="1 2">
    <name type="scientific">Corynebacterium anserum</name>
    <dbReference type="NCBI Taxonomy" id="2684406"/>
    <lineage>
        <taxon>Bacteria</taxon>
        <taxon>Bacillati</taxon>
        <taxon>Actinomycetota</taxon>
        <taxon>Actinomycetes</taxon>
        <taxon>Mycobacteriales</taxon>
        <taxon>Corynebacteriaceae</taxon>
        <taxon>Corynebacterium</taxon>
    </lineage>
</organism>
<name>A0A7G7YLS9_9CORY</name>
<dbReference type="Proteomes" id="UP000515275">
    <property type="component" value="Chromosome"/>
</dbReference>
<proteinExistence type="predicted"/>
<evidence type="ECO:0000313" key="1">
    <source>
        <dbReference type="EMBL" id="QNH95449.1"/>
    </source>
</evidence>
<accession>A0A7G7YLS9</accession>
<dbReference type="AlphaFoldDB" id="A0A7G7YLS9"/>
<dbReference type="RefSeq" id="WP_185769591.1">
    <property type="nucleotide sequence ID" value="NZ_CP046883.1"/>
</dbReference>
<gene>
    <name evidence="1" type="ORF">GP473_00895</name>
</gene>
<dbReference type="KEGG" id="cans:GP473_00895"/>
<evidence type="ECO:0000313" key="2">
    <source>
        <dbReference type="Proteomes" id="UP000515275"/>
    </source>
</evidence>
<keyword evidence="2" id="KW-1185">Reference proteome</keyword>
<dbReference type="EMBL" id="CP046883">
    <property type="protein sequence ID" value="QNH95449.1"/>
    <property type="molecule type" value="Genomic_DNA"/>
</dbReference>
<protein>
    <submittedName>
        <fullName evidence="1">Uncharacterized protein</fullName>
    </submittedName>
</protein>
<reference evidence="1 2" key="1">
    <citation type="submission" date="2019-12" db="EMBL/GenBank/DDBJ databases">
        <title>Corynebacterium sp. nov., isolated from feces of the Anser Albifrons in China.</title>
        <authorList>
            <person name="Liu Q."/>
        </authorList>
    </citation>
    <scope>NUCLEOTIDE SEQUENCE [LARGE SCALE GENOMIC DNA]</scope>
    <source>
        <strain evidence="1 2">23H37-10</strain>
    </source>
</reference>